<dbReference type="EMBL" id="CABFNS010000820">
    <property type="protein sequence ID" value="VUC30538.1"/>
    <property type="molecule type" value="Genomic_DNA"/>
</dbReference>
<keyword evidence="1" id="KW-0539">Nucleus</keyword>
<sequence length="495" mass="55808">MPGVPRSRGCQTCKDRKVKCDETWPTCTRCAVINSPCPGPTSLVKFVSKTHHGARANTGGQPLTGQPRQVTFRNSHLPIRFHSLNQSDYENPRPNPTTRYDRIALKLISNLERGPDGITTLRMSYLPELPQRLSESKCLRDSVDLFCSALIDFRSHKPEGELHVMVQYGKALRSLRMALVGKDALKPETIAAMALIERMEGLFKRGSPSNVHTKGILQVLKAKGPPKLKDHLDVAVANELYGVLLNDWSLRESCSFFKAPGWQEALDQGIEQFMSEVDMGPFSKQDTVEFVECSRKLHGFILEFHRISNQSYTTEIKQAIESLCQKVSKVEVAVTRIATASKDSALKQGAIVEKPDLESPVGMKFEFRSPFMAMVYLGTVSVQIVLLRILYESSVIVGSSDAEEIDQRLREACRESWKAVPFFRSLESIVAENLMAPLYVSYEAANELEEEYLLDAVQYMDRYLNRFPRDRSQLRQMMVHVAKLMTGRASQPSLE</sequence>
<gene>
    <name evidence="3" type="ORF">CLO192961_LOCUS287521</name>
</gene>
<dbReference type="Proteomes" id="UP000766486">
    <property type="component" value="Unassembled WGS sequence"/>
</dbReference>
<dbReference type="CDD" id="cd00067">
    <property type="entry name" value="GAL4"/>
    <property type="match status" value="1"/>
</dbReference>
<dbReference type="SUPFAM" id="SSF57701">
    <property type="entry name" value="Zn2/Cys6 DNA-binding domain"/>
    <property type="match status" value="1"/>
</dbReference>
<feature type="domain" description="Zn(2)-C6 fungal-type" evidence="2">
    <location>
        <begin position="9"/>
        <end position="37"/>
    </location>
</feature>
<dbReference type="SMART" id="SM00066">
    <property type="entry name" value="GAL4"/>
    <property type="match status" value="1"/>
</dbReference>
<evidence type="ECO:0000313" key="4">
    <source>
        <dbReference type="Proteomes" id="UP000766486"/>
    </source>
</evidence>
<name>A0ABY6UH33_BIOOC</name>
<dbReference type="PANTHER" id="PTHR38111:SF11">
    <property type="entry name" value="TRANSCRIPTION FACTOR DOMAIN-CONTAINING PROTEIN-RELATED"/>
    <property type="match status" value="1"/>
</dbReference>
<evidence type="ECO:0000256" key="1">
    <source>
        <dbReference type="ARBA" id="ARBA00023242"/>
    </source>
</evidence>
<dbReference type="InterPro" id="IPR001138">
    <property type="entry name" value="Zn2Cys6_DnaBD"/>
</dbReference>
<reference evidence="3 4" key="1">
    <citation type="submission" date="2019-06" db="EMBL/GenBank/DDBJ databases">
        <authorList>
            <person name="Broberg M."/>
        </authorList>
    </citation>
    <scope>NUCLEOTIDE SEQUENCE [LARGE SCALE GENOMIC DNA]</scope>
</reference>
<dbReference type="PANTHER" id="PTHR38111">
    <property type="entry name" value="ZN(2)-C6 FUNGAL-TYPE DOMAIN-CONTAINING PROTEIN-RELATED"/>
    <property type="match status" value="1"/>
</dbReference>
<organism evidence="3 4">
    <name type="scientific">Bionectria ochroleuca</name>
    <name type="common">Gliocladium roseum</name>
    <dbReference type="NCBI Taxonomy" id="29856"/>
    <lineage>
        <taxon>Eukaryota</taxon>
        <taxon>Fungi</taxon>
        <taxon>Dikarya</taxon>
        <taxon>Ascomycota</taxon>
        <taxon>Pezizomycotina</taxon>
        <taxon>Sordariomycetes</taxon>
        <taxon>Hypocreomycetidae</taxon>
        <taxon>Hypocreales</taxon>
        <taxon>Bionectriaceae</taxon>
        <taxon>Clonostachys</taxon>
    </lineage>
</organism>
<evidence type="ECO:0000313" key="3">
    <source>
        <dbReference type="EMBL" id="VUC30538.1"/>
    </source>
</evidence>
<evidence type="ECO:0000259" key="2">
    <source>
        <dbReference type="PROSITE" id="PS50048"/>
    </source>
</evidence>
<protein>
    <recommendedName>
        <fullName evidence="2">Zn(2)-C6 fungal-type domain-containing protein</fullName>
    </recommendedName>
</protein>
<dbReference type="InterPro" id="IPR036864">
    <property type="entry name" value="Zn2-C6_fun-type_DNA-bd_sf"/>
</dbReference>
<comment type="caution">
    <text evidence="3">The sequence shown here is derived from an EMBL/GenBank/DDBJ whole genome shotgun (WGS) entry which is preliminary data.</text>
</comment>
<accession>A0ABY6UH33</accession>
<dbReference type="Pfam" id="PF00172">
    <property type="entry name" value="Zn_clus"/>
    <property type="match status" value="1"/>
</dbReference>
<keyword evidence="4" id="KW-1185">Reference proteome</keyword>
<proteinExistence type="predicted"/>
<dbReference type="PROSITE" id="PS50048">
    <property type="entry name" value="ZN2_CY6_FUNGAL_2"/>
    <property type="match status" value="1"/>
</dbReference>
<dbReference type="InterPro" id="IPR053178">
    <property type="entry name" value="Osmoadaptation_assoc"/>
</dbReference>
<dbReference type="Gene3D" id="4.10.240.10">
    <property type="entry name" value="Zn(2)-C6 fungal-type DNA-binding domain"/>
    <property type="match status" value="1"/>
</dbReference>
<dbReference type="PROSITE" id="PS00463">
    <property type="entry name" value="ZN2_CY6_FUNGAL_1"/>
    <property type="match status" value="1"/>
</dbReference>